<dbReference type="EMBL" id="FNOB01000035">
    <property type="protein sequence ID" value="SDX86612.1"/>
    <property type="molecule type" value="Genomic_DNA"/>
</dbReference>
<dbReference type="EMBL" id="BNAB01000033">
    <property type="protein sequence ID" value="GHE06146.1"/>
    <property type="molecule type" value="Genomic_DNA"/>
</dbReference>
<evidence type="ECO:0000313" key="5">
    <source>
        <dbReference type="Proteomes" id="UP000634647"/>
    </source>
</evidence>
<evidence type="ECO:0000256" key="1">
    <source>
        <dbReference type="SAM" id="Phobius"/>
    </source>
</evidence>
<keyword evidence="1" id="KW-1133">Transmembrane helix</keyword>
<comment type="caution">
    <text evidence="2">The sequence shown here is derived from an EMBL/GenBank/DDBJ whole genome shotgun (WGS) entry which is preliminary data.</text>
</comment>
<dbReference type="Proteomes" id="UP000634647">
    <property type="component" value="Unassembled WGS sequence"/>
</dbReference>
<proteinExistence type="predicted"/>
<feature type="transmembrane region" description="Helical" evidence="1">
    <location>
        <begin position="95"/>
        <end position="116"/>
    </location>
</feature>
<dbReference type="SUPFAM" id="SSF81442">
    <property type="entry name" value="Cytochrome c oxidase subunit I-like"/>
    <property type="match status" value="1"/>
</dbReference>
<dbReference type="RefSeq" id="WP_035840355.1">
    <property type="nucleotide sequence ID" value="NZ_BNAB01000033.1"/>
</dbReference>
<dbReference type="Proteomes" id="UP000199541">
    <property type="component" value="Unassembled WGS sequence"/>
</dbReference>
<keyword evidence="1" id="KW-0472">Membrane</keyword>
<evidence type="ECO:0008006" key="6">
    <source>
        <dbReference type="Google" id="ProtNLM"/>
    </source>
</evidence>
<protein>
    <recommendedName>
        <fullName evidence="6">Cytochrome-c oxidase</fullName>
    </recommendedName>
</protein>
<feature type="transmembrane region" description="Helical" evidence="1">
    <location>
        <begin position="70"/>
        <end position="89"/>
    </location>
</feature>
<dbReference type="Gene3D" id="1.20.210.10">
    <property type="entry name" value="Cytochrome c oxidase-like, subunit I domain"/>
    <property type="match status" value="1"/>
</dbReference>
<dbReference type="AlphaFoldDB" id="A0AAN5A2W8"/>
<reference evidence="2" key="1">
    <citation type="journal article" date="2014" name="Int. J. Syst. Evol. Microbiol.">
        <title>Complete genome sequence of Corynebacterium casei LMG S-19264T (=DSM 44701T), isolated from a smear-ripened cheese.</title>
        <authorList>
            <consortium name="US DOE Joint Genome Institute (JGI-PGF)"/>
            <person name="Walter F."/>
            <person name="Albersmeier A."/>
            <person name="Kalinowski J."/>
            <person name="Ruckert C."/>
        </authorList>
    </citation>
    <scope>NUCLEOTIDE SEQUENCE</scope>
    <source>
        <strain evidence="2">CGMCC 1.10859</strain>
    </source>
</reference>
<dbReference type="InterPro" id="IPR036927">
    <property type="entry name" value="Cyt_c_oxase-like_su1_sf"/>
</dbReference>
<evidence type="ECO:0000313" key="3">
    <source>
        <dbReference type="EMBL" id="SDX86612.1"/>
    </source>
</evidence>
<accession>A0AAN5A2W8</accession>
<reference evidence="3 4" key="2">
    <citation type="submission" date="2016-10" db="EMBL/GenBank/DDBJ databases">
        <authorList>
            <person name="Varghese N."/>
            <person name="Submissions S."/>
        </authorList>
    </citation>
    <scope>NUCLEOTIDE SEQUENCE [LARGE SCALE GENOMIC DNA]</scope>
    <source>
        <strain evidence="3 4">DSM 24802</strain>
    </source>
</reference>
<evidence type="ECO:0000313" key="4">
    <source>
        <dbReference type="Proteomes" id="UP000199541"/>
    </source>
</evidence>
<name>A0AAN5A2W8_9RHOB</name>
<reference evidence="2" key="3">
    <citation type="submission" date="2023-06" db="EMBL/GenBank/DDBJ databases">
        <authorList>
            <person name="Sun Q."/>
            <person name="Zhou Y."/>
        </authorList>
    </citation>
    <scope>NUCLEOTIDE SEQUENCE</scope>
    <source>
        <strain evidence="2">CGMCC 1.10859</strain>
    </source>
</reference>
<sequence length="120" mass="12445">MKGLAFAFVLSAAAYLTIGMIWGIGMGIQEDFTMAPAHAHLNLVGGVLMALFGLYYHAVPAAAATGLAKLHFALSTLGSWIFPAGIAIAQHGPHGVAIVGSFLVLAAMVVFVIVVLRNRA</sequence>
<evidence type="ECO:0000313" key="2">
    <source>
        <dbReference type="EMBL" id="GHE06146.1"/>
    </source>
</evidence>
<feature type="transmembrane region" description="Helical" evidence="1">
    <location>
        <begin position="39"/>
        <end position="58"/>
    </location>
</feature>
<keyword evidence="1" id="KW-0812">Transmembrane</keyword>
<keyword evidence="4" id="KW-1185">Reference proteome</keyword>
<gene>
    <name evidence="2" type="ORF">GCM10008024_39600</name>
    <name evidence="3" type="ORF">SAMN05444006_13519</name>
</gene>
<organism evidence="2 5">
    <name type="scientific">Allgaiera indica</name>
    <dbReference type="NCBI Taxonomy" id="765699"/>
    <lineage>
        <taxon>Bacteria</taxon>
        <taxon>Pseudomonadati</taxon>
        <taxon>Pseudomonadota</taxon>
        <taxon>Alphaproteobacteria</taxon>
        <taxon>Rhodobacterales</taxon>
        <taxon>Paracoccaceae</taxon>
        <taxon>Allgaiera</taxon>
    </lineage>
</organism>